<proteinExistence type="predicted"/>
<dbReference type="GeneID" id="40233365"/>
<feature type="region of interest" description="Disordered" evidence="1">
    <location>
        <begin position="1"/>
        <end position="25"/>
    </location>
</feature>
<keyword evidence="3" id="KW-1185">Reference proteome</keyword>
<evidence type="ECO:0000256" key="1">
    <source>
        <dbReference type="SAM" id="MobiDB-lite"/>
    </source>
</evidence>
<protein>
    <submittedName>
        <fullName evidence="2">Uncharacterized protein</fullName>
    </submittedName>
</protein>
<evidence type="ECO:0000313" key="3">
    <source>
        <dbReference type="Proteomes" id="UP000008412"/>
    </source>
</evidence>
<evidence type="ECO:0000313" key="2">
    <source>
        <dbReference type="EMBL" id="AEK08749.1"/>
    </source>
</evidence>
<organism evidence="2 3">
    <name type="scientific">Mycobacterium phage Hammer</name>
    <dbReference type="NCBI Taxonomy" id="2922204"/>
    <lineage>
        <taxon>Viruses</taxon>
        <taxon>Duplodnaviria</taxon>
        <taxon>Heunggongvirae</taxon>
        <taxon>Uroviricota</taxon>
        <taxon>Caudoviricetes</taxon>
        <taxon>Gladiatorvirus</taxon>
        <taxon>Gladiatorvirus hammer</taxon>
    </lineage>
</organism>
<dbReference type="EMBL" id="JF937094">
    <property type="protein sequence ID" value="AEK08749.1"/>
    <property type="molecule type" value="Genomic_DNA"/>
</dbReference>
<accession>G1D1V3</accession>
<reference evidence="2 3" key="1">
    <citation type="journal article" date="2012" name="J. Virol.">
        <title>Complete Genome Sequences of 138 Mycobacteriophages.</title>
        <authorList>
            <consortium name="the Science Education Alliance Phage Hunters Advancing Genomics and Evolutionary Science Program"/>
            <consortium name="the KwaZulu-Natal Research Institute for Tuberculosis and HIV Mycobacterial Genetics Course Students"/>
            <consortium name="the Phage Hunters Integrating Research and Education Program"/>
            <person name="Hatfull G.F."/>
        </authorList>
    </citation>
    <scope>NUCLEOTIDE SEQUENCE [LARGE SCALE GENOMIC DNA]</scope>
    <source>
        <strain evidence="2 3">Hammer</strain>
    </source>
</reference>
<sequence length="76" mass="8429">MSRAWPPARSRTSHAPGGARTRSHQRIRAVLATHTQHPPVHTHWSPHVTSTESAITSDRHKLLTTCPLGHWGGTEE</sequence>
<name>G1D1V3_9CAUD</name>
<gene>
    <name evidence="2" type="primary">107</name>
    <name evidence="2" type="ORF">HAMMER_107</name>
</gene>
<dbReference type="RefSeq" id="YP_009636622.1">
    <property type="nucleotide sequence ID" value="NC_042318.1"/>
</dbReference>
<dbReference type="Proteomes" id="UP000008412">
    <property type="component" value="Segment"/>
</dbReference>